<dbReference type="InterPro" id="IPR029034">
    <property type="entry name" value="Cystine-knot_cytokine"/>
</dbReference>
<organism evidence="6 7">
    <name type="scientific">Astyanax mexicanus</name>
    <name type="common">Blind cave fish</name>
    <name type="synonym">Astyanax fasciatus mexicanus</name>
    <dbReference type="NCBI Taxonomy" id="7994"/>
    <lineage>
        <taxon>Eukaryota</taxon>
        <taxon>Metazoa</taxon>
        <taxon>Chordata</taxon>
        <taxon>Craniata</taxon>
        <taxon>Vertebrata</taxon>
        <taxon>Euteleostomi</taxon>
        <taxon>Actinopterygii</taxon>
        <taxon>Neopterygii</taxon>
        <taxon>Teleostei</taxon>
        <taxon>Ostariophysi</taxon>
        <taxon>Characiformes</taxon>
        <taxon>Characoidei</taxon>
        <taxon>Acestrorhamphidae</taxon>
        <taxon>Acestrorhamphinae</taxon>
        <taxon>Astyanax</taxon>
    </lineage>
</organism>
<proteinExistence type="inferred from homology"/>
<dbReference type="GeneTree" id="ENSGT00990000204357"/>
<sequence>MQQLQLLGFLTLTLLVLNPSQCSPIGEQCAMQPGFSSISIVNLNSLEKYDAEVTYQPNRLNERSLAAWEYVEVNTDVNRVPQVIYEARCLTTHSCNGVDSTSSVESVPLSFRMPVLRKHTGCPFYSIEFESITVACICAKSRKN</sequence>
<dbReference type="SUPFAM" id="SSF57501">
    <property type="entry name" value="Cystine-knot cytokines"/>
    <property type="match status" value="1"/>
</dbReference>
<dbReference type="Gene3D" id="2.10.90.10">
    <property type="entry name" value="Cystine-knot cytokines"/>
    <property type="match status" value="1"/>
</dbReference>
<dbReference type="GO" id="GO:0005125">
    <property type="term" value="F:cytokine activity"/>
    <property type="evidence" value="ECO:0007669"/>
    <property type="project" value="InterPro"/>
</dbReference>
<reference evidence="7" key="1">
    <citation type="submission" date="2013-03" db="EMBL/GenBank/DDBJ databases">
        <authorList>
            <person name="Jeffery W."/>
            <person name="Warren W."/>
            <person name="Wilson R.K."/>
        </authorList>
    </citation>
    <scope>NUCLEOTIDE SEQUENCE</scope>
    <source>
        <strain evidence="7">female</strain>
    </source>
</reference>
<keyword evidence="4 5" id="KW-0732">Signal</keyword>
<reference evidence="6" key="4">
    <citation type="submission" date="2025-09" db="UniProtKB">
        <authorList>
            <consortium name="Ensembl"/>
        </authorList>
    </citation>
    <scope>IDENTIFICATION</scope>
</reference>
<evidence type="ECO:0000313" key="6">
    <source>
        <dbReference type="Ensembl" id="ENSAMXP00000048777.1"/>
    </source>
</evidence>
<protein>
    <submittedName>
        <fullName evidence="6">Interleukin-25-like</fullName>
    </submittedName>
</protein>
<evidence type="ECO:0000256" key="1">
    <source>
        <dbReference type="ARBA" id="ARBA00004613"/>
    </source>
</evidence>
<dbReference type="InterPro" id="IPR010345">
    <property type="entry name" value="IL-17_fam"/>
</dbReference>
<evidence type="ECO:0000313" key="7">
    <source>
        <dbReference type="Proteomes" id="UP000018467"/>
    </source>
</evidence>
<feature type="chain" id="PRO_5017349512" evidence="5">
    <location>
        <begin position="23"/>
        <end position="144"/>
    </location>
</feature>
<reference evidence="7" key="2">
    <citation type="journal article" date="2014" name="Nat. Commun.">
        <title>The cavefish genome reveals candidate genes for eye loss.</title>
        <authorList>
            <person name="McGaugh S.E."/>
            <person name="Gross J.B."/>
            <person name="Aken B."/>
            <person name="Blin M."/>
            <person name="Borowsky R."/>
            <person name="Chalopin D."/>
            <person name="Hinaux H."/>
            <person name="Jeffery W.R."/>
            <person name="Keene A."/>
            <person name="Ma L."/>
            <person name="Minx P."/>
            <person name="Murphy D."/>
            <person name="O'Quin K.E."/>
            <person name="Retaux S."/>
            <person name="Rohner N."/>
            <person name="Searle S.M."/>
            <person name="Stahl B.A."/>
            <person name="Tabin C."/>
            <person name="Volff J.N."/>
            <person name="Yoshizawa M."/>
            <person name="Warren W.C."/>
        </authorList>
    </citation>
    <scope>NUCLEOTIDE SEQUENCE [LARGE SCALE GENOMIC DNA]</scope>
    <source>
        <strain evidence="7">female</strain>
    </source>
</reference>
<comment type="similarity">
    <text evidence="2">Belongs to the IL-17 family.</text>
</comment>
<dbReference type="AlphaFoldDB" id="A0A3B1K285"/>
<dbReference type="Pfam" id="PF06083">
    <property type="entry name" value="IL17"/>
    <property type="match status" value="1"/>
</dbReference>
<reference evidence="6" key="3">
    <citation type="submission" date="2025-08" db="UniProtKB">
        <authorList>
            <consortium name="Ensembl"/>
        </authorList>
    </citation>
    <scope>IDENTIFICATION</scope>
</reference>
<accession>A0A3B1K285</accession>
<dbReference type="GO" id="GO:0005576">
    <property type="term" value="C:extracellular region"/>
    <property type="evidence" value="ECO:0007669"/>
    <property type="project" value="UniProtKB-SubCell"/>
</dbReference>
<dbReference type="STRING" id="7994.ENSAMXP00000048777"/>
<evidence type="ECO:0000256" key="4">
    <source>
        <dbReference type="ARBA" id="ARBA00022729"/>
    </source>
</evidence>
<name>A0A3B1K285_ASTMX</name>
<dbReference type="InParanoid" id="A0A3B1K285"/>
<evidence type="ECO:0000256" key="3">
    <source>
        <dbReference type="ARBA" id="ARBA00022525"/>
    </source>
</evidence>
<dbReference type="Proteomes" id="UP000018467">
    <property type="component" value="Unassembled WGS sequence"/>
</dbReference>
<dbReference type="Ensembl" id="ENSAMXT00000035743.1">
    <property type="protein sequence ID" value="ENSAMXP00000048777.1"/>
    <property type="gene ID" value="ENSAMXG00000029366.1"/>
</dbReference>
<keyword evidence="3" id="KW-0964">Secreted</keyword>
<evidence type="ECO:0000256" key="5">
    <source>
        <dbReference type="SAM" id="SignalP"/>
    </source>
</evidence>
<keyword evidence="7" id="KW-1185">Reference proteome</keyword>
<feature type="signal peptide" evidence="5">
    <location>
        <begin position="1"/>
        <end position="22"/>
    </location>
</feature>
<evidence type="ECO:0000256" key="2">
    <source>
        <dbReference type="ARBA" id="ARBA00007236"/>
    </source>
</evidence>
<comment type="subcellular location">
    <subcellularLocation>
        <location evidence="1">Secreted</location>
    </subcellularLocation>
</comment>